<accession>A0A7M3UP71</accession>
<feature type="region of interest" description="Disordered" evidence="2">
    <location>
        <begin position="429"/>
        <end position="462"/>
    </location>
</feature>
<evidence type="ECO:0000259" key="3">
    <source>
        <dbReference type="Pfam" id="PF10544"/>
    </source>
</evidence>
<dbReference type="EMBL" id="MT663539">
    <property type="protein sequence ID" value="QOI90538.1"/>
    <property type="molecule type" value="Genomic_DNA"/>
</dbReference>
<reference evidence="4" key="1">
    <citation type="submission" date="2020-06" db="EMBL/GenBank/DDBJ databases">
        <title>Lateral gene transfer of anion-conducting channel rhodopsins between green algae and giant viruses.</title>
        <authorList>
            <person name="Rozenberg A."/>
            <person name="Oppermann J."/>
            <person name="Wietek J."/>
            <person name="Fernandez Lahore R.G."/>
            <person name="Sandaa R.-A."/>
            <person name="Bratbak G."/>
            <person name="Hegemann P."/>
            <person name="Beja O."/>
        </authorList>
    </citation>
    <scope>NUCLEOTIDE SEQUENCE</scope>
    <source>
        <strain evidence="4">01B</strain>
    </source>
</reference>
<evidence type="ECO:0000256" key="1">
    <source>
        <dbReference type="SAM" id="Coils"/>
    </source>
</evidence>
<feature type="domain" description="Bacteriophage T5 Orf172 DNA-binding" evidence="3">
    <location>
        <begin position="297"/>
        <end position="378"/>
    </location>
</feature>
<protein>
    <recommendedName>
        <fullName evidence="3">Bacteriophage T5 Orf172 DNA-binding domain-containing protein</fullName>
    </recommendedName>
</protein>
<feature type="coiled-coil region" evidence="1">
    <location>
        <begin position="79"/>
        <end position="114"/>
    </location>
</feature>
<evidence type="ECO:0000256" key="2">
    <source>
        <dbReference type="SAM" id="MobiDB-lite"/>
    </source>
</evidence>
<dbReference type="InterPro" id="IPR018306">
    <property type="entry name" value="Phage_T5_Orf172_DNA-bd"/>
</dbReference>
<sequence>MDNVKTYVSNNRTFYLLEDIKEQQLNVDYFTGCKSMKKCIQRQKIPDDKIVYMKNNKEYDAGYKLAFVYIEEDYVKNHILNKEEQTKKKEEEMKQRKEKRIEENKKRKEFNENEIEDAPDVLHLEDEEMFKDEEGVVMDIETRGEKTQDGIFFKASDIGKAFDYENVCSTVIDVRCKYQHGTDYKYFKIFKKQGVSLLFKTVLFLTYDGVLKVLFCSQGDRGVRFRKWASRILFTMQMGSQEDKDKLAAEALNVDVSTVKQLFRKSCRAIPCVYLFEVGTVGNMRQHFNLKNFNDDNDKVYKFGRTEDMARRAGEHQKTYGTLKDNSFSLAVFSYIDLTFVSKAETKLKNHFNNMNVFVEDDNHNELVVMNKSKLQTMKELYNNIYTQCSGNNKDLINQIQEMQLNHQNELLMNEHENELQRSKYEQTLKDKEHENELQRSKYEQSLKDKDHEQSLKDKDHEHNVKMMTMKHKNELQEVELQYMRQQLLKQ</sequence>
<gene>
    <name evidence="4" type="ORF">HWQ62_00407</name>
</gene>
<keyword evidence="1" id="KW-0175">Coiled coil</keyword>
<dbReference type="Pfam" id="PF10544">
    <property type="entry name" value="T5orf172"/>
    <property type="match status" value="1"/>
</dbReference>
<evidence type="ECO:0000313" key="4">
    <source>
        <dbReference type="EMBL" id="QOI90538.1"/>
    </source>
</evidence>
<name>A0A7M3UP71_POV01</name>
<proteinExistence type="predicted"/>
<organism evidence="4">
    <name type="scientific">Pyramimonas orientalis virus</name>
    <name type="common">PoV01</name>
    <dbReference type="NCBI Taxonomy" id="455367"/>
    <lineage>
        <taxon>Viruses</taxon>
        <taxon>Varidnaviria</taxon>
        <taxon>Bamfordvirae</taxon>
        <taxon>Nucleocytoviricota</taxon>
        <taxon>Megaviricetes</taxon>
        <taxon>Imitervirales</taxon>
        <taxon>Allomimiviridae</taxon>
        <taxon>Heliosvirus</taxon>
        <taxon>Heliosvirus raunefjordenense</taxon>
    </lineage>
</organism>
<organismHost>
    <name type="scientific">Pyramimonas plurioculata</name>
    <dbReference type="NCBI Taxonomy" id="36893"/>
</organismHost>